<keyword evidence="5" id="KW-0653">Protein transport</keyword>
<dbReference type="Pfam" id="PF02096">
    <property type="entry name" value="60KD_IMP"/>
    <property type="match status" value="1"/>
</dbReference>
<keyword evidence="3" id="KW-1003">Cell membrane</keyword>
<gene>
    <name evidence="11" type="ORF">METZ01_LOCUS114424</name>
</gene>
<organism evidence="11">
    <name type="scientific">marine metagenome</name>
    <dbReference type="NCBI Taxonomy" id="408172"/>
    <lineage>
        <taxon>unclassified sequences</taxon>
        <taxon>metagenomes</taxon>
        <taxon>ecological metagenomes</taxon>
    </lineage>
</organism>
<evidence type="ECO:0000256" key="1">
    <source>
        <dbReference type="ARBA" id="ARBA00004651"/>
    </source>
</evidence>
<dbReference type="GO" id="GO:0051205">
    <property type="term" value="P:protein insertion into membrane"/>
    <property type="evidence" value="ECO:0007669"/>
    <property type="project" value="TreeGrafter"/>
</dbReference>
<evidence type="ECO:0000256" key="5">
    <source>
        <dbReference type="ARBA" id="ARBA00022927"/>
    </source>
</evidence>
<keyword evidence="6 9" id="KW-1133">Transmembrane helix</keyword>
<dbReference type="InterPro" id="IPR001708">
    <property type="entry name" value="YidC/ALB3/OXA1/COX18"/>
</dbReference>
<evidence type="ECO:0000259" key="10">
    <source>
        <dbReference type="Pfam" id="PF02096"/>
    </source>
</evidence>
<dbReference type="EMBL" id="UINC01014438">
    <property type="protein sequence ID" value="SVA61570.1"/>
    <property type="molecule type" value="Genomic_DNA"/>
</dbReference>
<dbReference type="NCBIfam" id="TIGR03592">
    <property type="entry name" value="yidC_oxa1_cterm"/>
    <property type="match status" value="1"/>
</dbReference>
<name>A0A381XAE1_9ZZZZ</name>
<evidence type="ECO:0000256" key="3">
    <source>
        <dbReference type="ARBA" id="ARBA00022475"/>
    </source>
</evidence>
<feature type="transmembrane region" description="Helical" evidence="9">
    <location>
        <begin position="272"/>
        <end position="290"/>
    </location>
</feature>
<reference evidence="11" key="1">
    <citation type="submission" date="2018-05" db="EMBL/GenBank/DDBJ databases">
        <authorList>
            <person name="Lanie J.A."/>
            <person name="Ng W.-L."/>
            <person name="Kazmierczak K.M."/>
            <person name="Andrzejewski T.M."/>
            <person name="Davidsen T.M."/>
            <person name="Wayne K.J."/>
            <person name="Tettelin H."/>
            <person name="Glass J.I."/>
            <person name="Rusch D."/>
            <person name="Podicherti R."/>
            <person name="Tsui H.-C.T."/>
            <person name="Winkler M.E."/>
        </authorList>
    </citation>
    <scope>NUCLEOTIDE SEQUENCE</scope>
</reference>
<keyword evidence="8" id="KW-0143">Chaperone</keyword>
<accession>A0A381XAE1</accession>
<evidence type="ECO:0000313" key="11">
    <source>
        <dbReference type="EMBL" id="SVA61570.1"/>
    </source>
</evidence>
<dbReference type="PANTHER" id="PTHR12428:SF65">
    <property type="entry name" value="CYTOCHROME C OXIDASE ASSEMBLY PROTEIN COX18, MITOCHONDRIAL"/>
    <property type="match status" value="1"/>
</dbReference>
<protein>
    <recommendedName>
        <fullName evidence="10">Membrane insertase YidC/Oxa/ALB C-terminal domain-containing protein</fullName>
    </recommendedName>
</protein>
<dbReference type="CDD" id="cd20070">
    <property type="entry name" value="5TM_YidC_Alb3"/>
    <property type="match status" value="1"/>
</dbReference>
<evidence type="ECO:0000256" key="9">
    <source>
        <dbReference type="SAM" id="Phobius"/>
    </source>
</evidence>
<feature type="transmembrane region" description="Helical" evidence="9">
    <location>
        <begin position="389"/>
        <end position="414"/>
    </location>
</feature>
<feature type="transmembrane region" description="Helical" evidence="9">
    <location>
        <begin position="346"/>
        <end position="369"/>
    </location>
</feature>
<evidence type="ECO:0000256" key="8">
    <source>
        <dbReference type="ARBA" id="ARBA00023186"/>
    </source>
</evidence>
<evidence type="ECO:0000256" key="2">
    <source>
        <dbReference type="ARBA" id="ARBA00022448"/>
    </source>
</evidence>
<keyword evidence="2" id="KW-0813">Transport</keyword>
<feature type="transmembrane region" description="Helical" evidence="9">
    <location>
        <begin position="435"/>
        <end position="459"/>
    </location>
</feature>
<proteinExistence type="predicted"/>
<comment type="subcellular location">
    <subcellularLocation>
        <location evidence="1">Cell membrane</location>
        <topology evidence="1">Multi-pass membrane protein</topology>
    </subcellularLocation>
</comment>
<feature type="domain" description="Membrane insertase YidC/Oxa/ALB C-terminal" evidence="10">
    <location>
        <begin position="273"/>
        <end position="472"/>
    </location>
</feature>
<dbReference type="GO" id="GO:0032977">
    <property type="term" value="F:membrane insertase activity"/>
    <property type="evidence" value="ECO:0007669"/>
    <property type="project" value="InterPro"/>
</dbReference>
<dbReference type="GO" id="GO:0015031">
    <property type="term" value="P:protein transport"/>
    <property type="evidence" value="ECO:0007669"/>
    <property type="project" value="UniProtKB-KW"/>
</dbReference>
<evidence type="ECO:0000256" key="6">
    <source>
        <dbReference type="ARBA" id="ARBA00022989"/>
    </source>
</evidence>
<sequence>MPVSIFPTFGSAENLFIDTPLQEIEFHKNLPLPKTWRVCYPNCNNENKIEVNLMNNEGSFFSIEQLHFFEEDFFEVKTIKKPGNIELLFQLKNGLAHPISKLSYNISRSTHKLELKISSSEPISIKIRANKTLLPENIVGLGGLYNGTSLISFSPKGIEEMKQASILNDSEKLWHGARSRFWSFLISPSKAVQSYSINNIETDSNSFALNSNSESGEHHFIFYFGPIERSALVSVSSKLQDLLYTALWNWLRWICFGFQTILSWVFSWVGNLGISIILLALIIKIFLYPLSSVAEKWQQEVNEIQAWLQPRLNNIKTNYTGEEAHRMTLALYQEKDISPMFTVKSLAGLLIQIPVFIAVFDMLGESIILKGQDFLWINDLSRPDHWISLPFAIPYFGGKLNLLPLLMMVITVLSAYNYQDKHLQGALRKQQQIKLYFMALAFFILFYTFPAGMVLYWTASNGMQLIKTLVVKYKT</sequence>
<evidence type="ECO:0000256" key="7">
    <source>
        <dbReference type="ARBA" id="ARBA00023136"/>
    </source>
</evidence>
<dbReference type="AlphaFoldDB" id="A0A381XAE1"/>
<keyword evidence="7 9" id="KW-0472">Membrane</keyword>
<dbReference type="PANTHER" id="PTHR12428">
    <property type="entry name" value="OXA1"/>
    <property type="match status" value="1"/>
</dbReference>
<dbReference type="GO" id="GO:0005886">
    <property type="term" value="C:plasma membrane"/>
    <property type="evidence" value="ECO:0007669"/>
    <property type="project" value="UniProtKB-SubCell"/>
</dbReference>
<dbReference type="InterPro" id="IPR028055">
    <property type="entry name" value="YidC/Oxa/ALB_C"/>
</dbReference>
<dbReference type="InterPro" id="IPR047196">
    <property type="entry name" value="YidC_ALB_C"/>
</dbReference>
<evidence type="ECO:0000256" key="4">
    <source>
        <dbReference type="ARBA" id="ARBA00022692"/>
    </source>
</evidence>
<keyword evidence="4 9" id="KW-0812">Transmembrane</keyword>